<sequence>MIIKLLLLLLLPALWLLWRRHKLLDRAAIYASLVMLGYLLALLLTLTLHFEPIKHWPWFGYLIMVLLLLPFSSYLLIIYTTLSLKMPNPVLKRAGALGLGISALLLLCVKGLLSWG</sequence>
<feature type="transmembrane region" description="Helical" evidence="1">
    <location>
        <begin position="94"/>
        <end position="113"/>
    </location>
</feature>
<keyword evidence="1" id="KW-1133">Transmembrane helix</keyword>
<comment type="caution">
    <text evidence="2">The sequence shown here is derived from an EMBL/GenBank/DDBJ whole genome shotgun (WGS) entry which is preliminary data.</text>
</comment>
<protein>
    <submittedName>
        <fullName evidence="2">Uncharacterized protein</fullName>
    </submittedName>
</protein>
<keyword evidence="1" id="KW-0812">Transmembrane</keyword>
<dbReference type="EMBL" id="WFKQ01000006">
    <property type="protein sequence ID" value="MUG32677.1"/>
    <property type="molecule type" value="Genomic_DNA"/>
</dbReference>
<name>A0A844M2D0_9GAMM</name>
<organism evidence="2 3">
    <name type="scientific">Psychrobacter sanguinis</name>
    <dbReference type="NCBI Taxonomy" id="861445"/>
    <lineage>
        <taxon>Bacteria</taxon>
        <taxon>Pseudomonadati</taxon>
        <taxon>Pseudomonadota</taxon>
        <taxon>Gammaproteobacteria</taxon>
        <taxon>Moraxellales</taxon>
        <taxon>Moraxellaceae</taxon>
        <taxon>Psychrobacter</taxon>
    </lineage>
</organism>
<gene>
    <name evidence="2" type="ORF">GB996_07685</name>
</gene>
<dbReference type="Proteomes" id="UP000442109">
    <property type="component" value="Unassembled WGS sequence"/>
</dbReference>
<feature type="transmembrane region" description="Helical" evidence="1">
    <location>
        <begin position="58"/>
        <end position="82"/>
    </location>
</feature>
<keyword evidence="3" id="KW-1185">Reference proteome</keyword>
<evidence type="ECO:0000313" key="3">
    <source>
        <dbReference type="Proteomes" id="UP000442109"/>
    </source>
</evidence>
<evidence type="ECO:0000256" key="1">
    <source>
        <dbReference type="SAM" id="Phobius"/>
    </source>
</evidence>
<dbReference type="RefSeq" id="WP_011961387.1">
    <property type="nucleotide sequence ID" value="NZ_WFKQ01000006.1"/>
</dbReference>
<dbReference type="AlphaFoldDB" id="A0A844M2D0"/>
<reference evidence="2 3" key="1">
    <citation type="journal article" date="2019" name="PLoS ONE">
        <title>Pup mortality in New Zealand sea lions (Phocarctos hookeri) at Enderby Island, Auckland Islands, 2013-18.</title>
        <authorList>
            <person name="Michael S.A."/>
            <person name="Hayman D.T.S."/>
            <person name="Gray R."/>
            <person name="Zhang J."/>
            <person name="Rogers L."/>
            <person name="Roe W.D."/>
        </authorList>
    </citation>
    <scope>NUCLEOTIDE SEQUENCE [LARGE SCALE GENOMIC DNA]</scope>
    <source>
        <strain evidence="2 3">SM868</strain>
    </source>
</reference>
<evidence type="ECO:0000313" key="2">
    <source>
        <dbReference type="EMBL" id="MUG32677.1"/>
    </source>
</evidence>
<proteinExistence type="predicted"/>
<keyword evidence="1" id="KW-0472">Membrane</keyword>
<feature type="transmembrane region" description="Helical" evidence="1">
    <location>
        <begin position="29"/>
        <end position="46"/>
    </location>
</feature>
<accession>A0A844M2D0</accession>